<dbReference type="InterPro" id="IPR000182">
    <property type="entry name" value="GNAT_dom"/>
</dbReference>
<evidence type="ECO:0000313" key="3">
    <source>
        <dbReference type="Proteomes" id="UP000321534"/>
    </source>
</evidence>
<dbReference type="GO" id="GO:0016747">
    <property type="term" value="F:acyltransferase activity, transferring groups other than amino-acyl groups"/>
    <property type="evidence" value="ECO:0007669"/>
    <property type="project" value="InterPro"/>
</dbReference>
<accession>A0A512D632</accession>
<gene>
    <name evidence="2" type="ORF">TAE01_37390</name>
</gene>
<organism evidence="2 3">
    <name type="scientific">Terrabacter aerolatus</name>
    <dbReference type="NCBI Taxonomy" id="422442"/>
    <lineage>
        <taxon>Bacteria</taxon>
        <taxon>Bacillati</taxon>
        <taxon>Actinomycetota</taxon>
        <taxon>Actinomycetes</taxon>
        <taxon>Micrococcales</taxon>
        <taxon>Intrasporangiaceae</taxon>
        <taxon>Terrabacter</taxon>
    </lineage>
</organism>
<dbReference type="AlphaFoldDB" id="A0A512D632"/>
<feature type="domain" description="N-acetyltransferase" evidence="1">
    <location>
        <begin position="55"/>
        <end position="196"/>
    </location>
</feature>
<dbReference type="PROSITE" id="PS51186">
    <property type="entry name" value="GNAT"/>
    <property type="match status" value="1"/>
</dbReference>
<dbReference type="Gene3D" id="3.40.630.30">
    <property type="match status" value="1"/>
</dbReference>
<comment type="caution">
    <text evidence="2">The sequence shown here is derived from an EMBL/GenBank/DDBJ whole genome shotgun (WGS) entry which is preliminary data.</text>
</comment>
<protein>
    <recommendedName>
        <fullName evidence="1">N-acetyltransferase domain-containing protein</fullName>
    </recommendedName>
</protein>
<dbReference type="SUPFAM" id="SSF55729">
    <property type="entry name" value="Acyl-CoA N-acyltransferases (Nat)"/>
    <property type="match status" value="1"/>
</dbReference>
<sequence length="196" mass="20665">MPADSVVLRHDDQRYPSLIEEGWTVIARSWAARVEVTSQQLARWTEILASLPPQTTCRELEAADVPAALSLDADTVSDYPGGVATAHSPMTVASAAPSASRRGFGVFDSDANLVAMTFVDVDGNRAEVDFTVVAQHRRCSGLATAVKAASLLALSCDGVTVVRTGGSDENRGILAANAALGFEVDEHWLTLSAPQA</sequence>
<reference evidence="2 3" key="1">
    <citation type="submission" date="2019-07" db="EMBL/GenBank/DDBJ databases">
        <title>Whole genome shotgun sequence of Terrabacter aerolatus NBRC 106305.</title>
        <authorList>
            <person name="Hosoyama A."/>
            <person name="Uohara A."/>
            <person name="Ohji S."/>
            <person name="Ichikawa N."/>
        </authorList>
    </citation>
    <scope>NUCLEOTIDE SEQUENCE [LARGE SCALE GENOMIC DNA]</scope>
    <source>
        <strain evidence="2 3">NBRC 106305</strain>
    </source>
</reference>
<name>A0A512D632_9MICO</name>
<dbReference type="Proteomes" id="UP000321534">
    <property type="component" value="Unassembled WGS sequence"/>
</dbReference>
<evidence type="ECO:0000313" key="2">
    <source>
        <dbReference type="EMBL" id="GEO31929.1"/>
    </source>
</evidence>
<dbReference type="EMBL" id="BJYX01000030">
    <property type="protein sequence ID" value="GEO31929.1"/>
    <property type="molecule type" value="Genomic_DNA"/>
</dbReference>
<evidence type="ECO:0000259" key="1">
    <source>
        <dbReference type="PROSITE" id="PS51186"/>
    </source>
</evidence>
<proteinExistence type="predicted"/>
<dbReference type="OrthoDB" id="4821781at2"/>
<keyword evidence="3" id="KW-1185">Reference proteome</keyword>
<dbReference type="InterPro" id="IPR016181">
    <property type="entry name" value="Acyl_CoA_acyltransferase"/>
</dbReference>